<keyword evidence="1" id="KW-1133">Transmembrane helix</keyword>
<feature type="transmembrane region" description="Helical" evidence="1">
    <location>
        <begin position="135"/>
        <end position="155"/>
    </location>
</feature>
<protein>
    <submittedName>
        <fullName evidence="3">G_PROTEIN_RECEP_F1_2 domain-containing protein</fullName>
    </submittedName>
</protein>
<accession>A0A0N4ZX06</accession>
<dbReference type="PANTHER" id="PTHR45907">
    <property type="entry name" value="SERPENTINE RECEPTOR, CLASS J"/>
    <property type="match status" value="1"/>
</dbReference>
<name>A0A0N4ZX06_PARTI</name>
<dbReference type="AlphaFoldDB" id="A0A0N4ZX06"/>
<keyword evidence="1" id="KW-0812">Transmembrane</keyword>
<feature type="transmembrane region" description="Helical" evidence="1">
    <location>
        <begin position="208"/>
        <end position="229"/>
    </location>
</feature>
<feature type="transmembrane region" description="Helical" evidence="1">
    <location>
        <begin position="281"/>
        <end position="304"/>
    </location>
</feature>
<organism evidence="2 3">
    <name type="scientific">Parastrongyloides trichosuri</name>
    <name type="common">Possum-specific nematode worm</name>
    <dbReference type="NCBI Taxonomy" id="131310"/>
    <lineage>
        <taxon>Eukaryota</taxon>
        <taxon>Metazoa</taxon>
        <taxon>Ecdysozoa</taxon>
        <taxon>Nematoda</taxon>
        <taxon>Chromadorea</taxon>
        <taxon>Rhabditida</taxon>
        <taxon>Tylenchina</taxon>
        <taxon>Panagrolaimomorpha</taxon>
        <taxon>Strongyloidoidea</taxon>
        <taxon>Strongyloididae</taxon>
        <taxon>Parastrongyloides</taxon>
    </lineage>
</organism>
<dbReference type="WBParaSite" id="PTRK_0001322100.1">
    <property type="protein sequence ID" value="PTRK_0001322100.1"/>
    <property type="gene ID" value="PTRK_0001322100"/>
</dbReference>
<evidence type="ECO:0000313" key="2">
    <source>
        <dbReference type="Proteomes" id="UP000038045"/>
    </source>
</evidence>
<dbReference type="InterPro" id="IPR019423">
    <property type="entry name" value="7TM_GPCR_serpentine_rcpt_Srj"/>
</dbReference>
<keyword evidence="1" id="KW-0472">Membrane</keyword>
<feature type="transmembrane region" description="Helical" evidence="1">
    <location>
        <begin position="16"/>
        <end position="37"/>
    </location>
</feature>
<dbReference type="SUPFAM" id="SSF81321">
    <property type="entry name" value="Family A G protein-coupled receptor-like"/>
    <property type="match status" value="1"/>
</dbReference>
<keyword evidence="2" id="KW-1185">Reference proteome</keyword>
<feature type="transmembrane region" description="Helical" evidence="1">
    <location>
        <begin position="90"/>
        <end position="123"/>
    </location>
</feature>
<dbReference type="Pfam" id="PF10326">
    <property type="entry name" value="7TM_GPCR_Str"/>
    <property type="match status" value="1"/>
</dbReference>
<reference evidence="3" key="1">
    <citation type="submission" date="2017-02" db="UniProtKB">
        <authorList>
            <consortium name="WormBaseParasite"/>
        </authorList>
    </citation>
    <scope>IDENTIFICATION</scope>
</reference>
<evidence type="ECO:0000256" key="1">
    <source>
        <dbReference type="SAM" id="Phobius"/>
    </source>
</evidence>
<dbReference type="Proteomes" id="UP000038045">
    <property type="component" value="Unplaced"/>
</dbReference>
<proteinExistence type="predicted"/>
<dbReference type="Gene3D" id="1.20.1070.10">
    <property type="entry name" value="Rhodopsin 7-helix transmembrane proteins"/>
    <property type="match status" value="1"/>
</dbReference>
<dbReference type="PANTHER" id="PTHR45907:SF16">
    <property type="entry name" value="SERPENTINE RECEPTOR, CLASS J"/>
    <property type="match status" value="1"/>
</dbReference>
<sequence length="338" mass="38627">MCSVEAQIIILDVHKYSTYVIEVFGLAFNILVIYLLTTDNKGTGKSYKSTVILHCFMDIGLGIFHILGMFQVEAVGTTTFMTLCGPIQYINVYAIHTWSFIITNFFFSCSIFCGCITTIYRYFVVVRRKTLEIRSVILMCSPMIIISGVIASQYISHYSPLPEEAYNSYKKLLPSTVWARDKVYGEDFIALISPADHKTEPFYNYFSIFSYLAAAILIIIFSILISIDLRKNRGNMSETTLKIEKQIQRTLICQAIFPIALGYIPNISPFFMVLFKVPFQCYIIFVGICITYIPLINPCILLIMTPQYRKKMYQIITRKGQTVVTKTTIIVAHSKIKN</sequence>
<dbReference type="STRING" id="131310.A0A0N4ZX06"/>
<feature type="transmembrane region" description="Helical" evidence="1">
    <location>
        <begin position="250"/>
        <end position="275"/>
    </location>
</feature>
<evidence type="ECO:0000313" key="3">
    <source>
        <dbReference type="WBParaSite" id="PTRK_0001322100.1"/>
    </source>
</evidence>
<feature type="transmembrane region" description="Helical" evidence="1">
    <location>
        <begin position="49"/>
        <end position="70"/>
    </location>
</feature>
<dbReference type="InterPro" id="IPR019428">
    <property type="entry name" value="7TM_GPCR_serpentine_rcpt_Str"/>
</dbReference>